<evidence type="ECO:0000313" key="2">
    <source>
        <dbReference type="Proteomes" id="UP000011776"/>
    </source>
</evidence>
<reference evidence="1 2" key="1">
    <citation type="submission" date="2013-02" db="EMBL/GenBank/DDBJ databases">
        <authorList>
            <person name="Harkins D.M."/>
            <person name="Durkin A.S."/>
            <person name="Brinkac L.M."/>
            <person name="Haft D.H."/>
            <person name="Selengut J.D."/>
            <person name="Sanka R."/>
            <person name="DePew J."/>
            <person name="Purushe J."/>
            <person name="Tulsiani S.M."/>
            <person name="Graham G.C."/>
            <person name="Burns M.-A."/>
            <person name="Dohnt M.F."/>
            <person name="Smythe L.D."/>
            <person name="McKay D.B."/>
            <person name="Craig S.B."/>
            <person name="Vinetz J.M."/>
            <person name="Sutton G.G."/>
            <person name="Nierman W.C."/>
            <person name="Fouts D.E."/>
        </authorList>
    </citation>
    <scope>NUCLEOTIDE SEQUENCE [LARGE SCALE GENOMIC DNA]</scope>
    <source>
        <strain evidence="1 2">LT2186</strain>
    </source>
</reference>
<name>M3HX97_LEPIR</name>
<sequence>MMENNLITSVLDSPETCKEFKSKIAKKNFFKIKGNILHLTCKMRSEFLFIYNPENLLK</sequence>
<accession>M3HX97</accession>
<organism evidence="1 2">
    <name type="scientific">Leptospira interrogans serovar Grippotyphosa str. LT2186</name>
    <dbReference type="NCBI Taxonomy" id="1001599"/>
    <lineage>
        <taxon>Bacteria</taxon>
        <taxon>Pseudomonadati</taxon>
        <taxon>Spirochaetota</taxon>
        <taxon>Spirochaetia</taxon>
        <taxon>Leptospirales</taxon>
        <taxon>Leptospiraceae</taxon>
        <taxon>Leptospira</taxon>
    </lineage>
</organism>
<comment type="caution">
    <text evidence="1">The sequence shown here is derived from an EMBL/GenBank/DDBJ whole genome shotgun (WGS) entry which is preliminary data.</text>
</comment>
<dbReference type="AlphaFoldDB" id="M3HX97"/>
<evidence type="ECO:0000313" key="1">
    <source>
        <dbReference type="EMBL" id="EMG08282.1"/>
    </source>
</evidence>
<protein>
    <submittedName>
        <fullName evidence="1">Uncharacterized protein</fullName>
    </submittedName>
</protein>
<gene>
    <name evidence="1" type="ORF">LEP1GSC151_2668</name>
</gene>
<dbReference type="BioCyc" id="LINT1001599:G11K9-1151-MONOMER"/>
<dbReference type="EMBL" id="AFME02000395">
    <property type="protein sequence ID" value="EMG08282.1"/>
    <property type="molecule type" value="Genomic_DNA"/>
</dbReference>
<proteinExistence type="predicted"/>
<dbReference type="Proteomes" id="UP000011776">
    <property type="component" value="Unassembled WGS sequence"/>
</dbReference>